<dbReference type="AlphaFoldDB" id="A0A401IIT7"/>
<organism evidence="1 2">
    <name type="scientific">Aphanothece sacrum FPU1</name>
    <dbReference type="NCBI Taxonomy" id="1920663"/>
    <lineage>
        <taxon>Bacteria</taxon>
        <taxon>Bacillati</taxon>
        <taxon>Cyanobacteriota</taxon>
        <taxon>Cyanophyceae</taxon>
        <taxon>Oscillatoriophycideae</taxon>
        <taxon>Chroococcales</taxon>
        <taxon>Aphanothecaceae</taxon>
        <taxon>Aphanothece</taxon>
    </lineage>
</organism>
<protein>
    <submittedName>
        <fullName evidence="1">Uncharacterized protein</fullName>
    </submittedName>
</protein>
<dbReference type="EMBL" id="BDQK01000013">
    <property type="protein sequence ID" value="GBF81197.1"/>
    <property type="molecule type" value="Genomic_DNA"/>
</dbReference>
<gene>
    <name evidence="1" type="ORF">AsFPU1_2609</name>
</gene>
<evidence type="ECO:0000313" key="1">
    <source>
        <dbReference type="EMBL" id="GBF81197.1"/>
    </source>
</evidence>
<dbReference type="Proteomes" id="UP000287247">
    <property type="component" value="Unassembled WGS sequence"/>
</dbReference>
<comment type="caution">
    <text evidence="1">The sequence shown here is derived from an EMBL/GenBank/DDBJ whole genome shotgun (WGS) entry which is preliminary data.</text>
</comment>
<evidence type="ECO:0000313" key="2">
    <source>
        <dbReference type="Proteomes" id="UP000287247"/>
    </source>
</evidence>
<dbReference type="RefSeq" id="WP_124971089.1">
    <property type="nucleotide sequence ID" value="NZ_BDQK01000013.1"/>
</dbReference>
<accession>A0A401IIT7</accession>
<sequence length="75" mass="8452">MTLDKHQIDGLSPISSKIMPAEVFEQLMFNAGYTVVGSASAKGNRIKVWWNHSSFRRVEAIYSPDRSLVITAYHP</sequence>
<proteinExistence type="predicted"/>
<keyword evidence="2" id="KW-1185">Reference proteome</keyword>
<dbReference type="OrthoDB" id="488013at2"/>
<reference evidence="2" key="1">
    <citation type="submission" date="2017-05" db="EMBL/GenBank/DDBJ databases">
        <title>Physiological properties and genetic analysis related to exopolysaccharide production of fresh-water unicellular cyanobacterium Aphanothece sacrum, Suizenji Nori, that has been cultured as a food source in Japan.</title>
        <authorList>
            <person name="Kanesaki Y."/>
            <person name="Yoshikawa S."/>
            <person name="Ohki K."/>
        </authorList>
    </citation>
    <scope>NUCLEOTIDE SEQUENCE [LARGE SCALE GENOMIC DNA]</scope>
    <source>
        <strain evidence="2">FPU1</strain>
    </source>
</reference>
<name>A0A401IIT7_APHSA</name>